<dbReference type="Gene3D" id="1.10.3720.10">
    <property type="entry name" value="MetI-like"/>
    <property type="match status" value="2"/>
</dbReference>
<feature type="transmembrane region" description="Helical" evidence="5">
    <location>
        <begin position="392"/>
        <end position="414"/>
    </location>
</feature>
<evidence type="ECO:0000256" key="5">
    <source>
        <dbReference type="RuleBase" id="RU363032"/>
    </source>
</evidence>
<evidence type="ECO:0000259" key="6">
    <source>
        <dbReference type="PROSITE" id="PS50928"/>
    </source>
</evidence>
<evidence type="ECO:0000256" key="4">
    <source>
        <dbReference type="ARBA" id="ARBA00023136"/>
    </source>
</evidence>
<comment type="subcellular location">
    <subcellularLocation>
        <location evidence="5">Cell membrane</location>
        <topology evidence="5">Multi-pass membrane protein</topology>
    </subcellularLocation>
    <subcellularLocation>
        <location evidence="1">Membrane</location>
        <topology evidence="1">Multi-pass membrane protein</topology>
    </subcellularLocation>
</comment>
<dbReference type="PANTHER" id="PTHR43496:SF1">
    <property type="entry name" value="POLYGALACTURONAN_RHAMNOGALACTURONAN TRANSPORT SYSTEM PERMEASE PROTEIN YTEP"/>
    <property type="match status" value="1"/>
</dbReference>
<accession>A0A0M2NGW1</accession>
<feature type="transmembrane region" description="Helical" evidence="5">
    <location>
        <begin position="232"/>
        <end position="252"/>
    </location>
</feature>
<name>A0A0M2NGW1_9FIRM</name>
<evidence type="ECO:0000256" key="3">
    <source>
        <dbReference type="ARBA" id="ARBA00022989"/>
    </source>
</evidence>
<keyword evidence="3 5" id="KW-1133">Transmembrane helix</keyword>
<feature type="transmembrane region" description="Helical" evidence="5">
    <location>
        <begin position="498"/>
        <end position="519"/>
    </location>
</feature>
<dbReference type="STRING" id="270498.CHK_1186"/>
<keyword evidence="8" id="KW-1185">Reference proteome</keyword>
<evidence type="ECO:0000256" key="2">
    <source>
        <dbReference type="ARBA" id="ARBA00022692"/>
    </source>
</evidence>
<dbReference type="OrthoDB" id="725at2"/>
<dbReference type="PROSITE" id="PS50928">
    <property type="entry name" value="ABC_TM1"/>
    <property type="match status" value="2"/>
</dbReference>
<feature type="transmembrane region" description="Helical" evidence="5">
    <location>
        <begin position="12"/>
        <end position="36"/>
    </location>
</feature>
<dbReference type="EMBL" id="LAYJ01000078">
    <property type="protein sequence ID" value="KKI51398.1"/>
    <property type="molecule type" value="Genomic_DNA"/>
</dbReference>
<evidence type="ECO:0000313" key="8">
    <source>
        <dbReference type="Proteomes" id="UP000034076"/>
    </source>
</evidence>
<comment type="similarity">
    <text evidence="5">Belongs to the binding-protein-dependent transport system permease family.</text>
</comment>
<sequence length="529" mass="57578">MKTAKKGVNGIHLLLAAFFIVAVLLPLIRMLSSMAGEDVSGIITSEAFLTAMQNSLLVSTVSTLISVGLATALAWFIARSAIRFKGLFTILFTLPMLIPSISHGMGLVVLFGSNGVITNLLHLEGNIYGFWGIVIGSVMYSFPVAFLMILDLLKYEDSTPYEAASVLGISKARQFGAIGFPYLRKPMISVIFAVFTLIITDYGVPLTVGGQFSTLPVMMYQDVVGLLQFGKGSVIGLVLLVPAFVAFLIDLLDKNKGNLSFVTRPFRIIKNKIRDATAYVSCTAVSLCILLPIAAFALLTFVTKYPIDMTLTLDNITRTLEIGADRYLANSLIISAFVAVLGVVVAYITAYMTARMPSKSSKMLHLVSIITLAIPGLVLGLSYMMFFNGTPIYGTLAILILVNIMHFFASPYLMMYNTFGKLNQNLEAVGATLGISRGRIILDVLIPQSKATIAEMFAYFFVNSMMTISAVSFLSTLSTQPLSLMITMFEAQMMLECAAFVSLLILAVNLLLKGGINLYKRNLRKKELA</sequence>
<dbReference type="GO" id="GO:0055085">
    <property type="term" value="P:transmembrane transport"/>
    <property type="evidence" value="ECO:0007669"/>
    <property type="project" value="InterPro"/>
</dbReference>
<feature type="domain" description="ABC transmembrane type-1" evidence="6">
    <location>
        <begin position="52"/>
        <end position="250"/>
    </location>
</feature>
<keyword evidence="2 5" id="KW-0812">Transmembrane</keyword>
<feature type="transmembrane region" description="Helical" evidence="5">
    <location>
        <begin position="276"/>
        <end position="307"/>
    </location>
</feature>
<protein>
    <submittedName>
        <fullName evidence="7">Ferric iron ABC transporter, permease protein</fullName>
    </submittedName>
</protein>
<feature type="transmembrane region" description="Helical" evidence="5">
    <location>
        <begin position="457"/>
        <end position="478"/>
    </location>
</feature>
<dbReference type="InterPro" id="IPR035906">
    <property type="entry name" value="MetI-like_sf"/>
</dbReference>
<reference evidence="7 8" key="1">
    <citation type="submission" date="2015-04" db="EMBL/GenBank/DDBJ databases">
        <title>Draft genome sequence of bacteremic isolate Catabacter hongkongensis type strain HKU16T.</title>
        <authorList>
            <person name="Lau S.K."/>
            <person name="Teng J.L."/>
            <person name="Huang Y."/>
            <person name="Curreem S.O."/>
            <person name="Tsui S.K."/>
            <person name="Woo P.C."/>
        </authorList>
    </citation>
    <scope>NUCLEOTIDE SEQUENCE [LARGE SCALE GENOMIC DNA]</scope>
    <source>
        <strain evidence="7 8">HKU16</strain>
    </source>
</reference>
<gene>
    <name evidence="7" type="ORF">CHK_1186</name>
</gene>
<dbReference type="SUPFAM" id="SSF161098">
    <property type="entry name" value="MetI-like"/>
    <property type="match status" value="2"/>
</dbReference>
<dbReference type="AlphaFoldDB" id="A0A0M2NGW1"/>
<feature type="domain" description="ABC transmembrane type-1" evidence="6">
    <location>
        <begin position="328"/>
        <end position="512"/>
    </location>
</feature>
<dbReference type="InterPro" id="IPR000515">
    <property type="entry name" value="MetI-like"/>
</dbReference>
<dbReference type="CDD" id="cd06261">
    <property type="entry name" value="TM_PBP2"/>
    <property type="match status" value="2"/>
</dbReference>
<evidence type="ECO:0000256" key="1">
    <source>
        <dbReference type="ARBA" id="ARBA00004141"/>
    </source>
</evidence>
<feature type="transmembrane region" description="Helical" evidence="5">
    <location>
        <begin position="56"/>
        <end position="78"/>
    </location>
</feature>
<keyword evidence="4 5" id="KW-0472">Membrane</keyword>
<feature type="transmembrane region" description="Helical" evidence="5">
    <location>
        <begin position="327"/>
        <end position="351"/>
    </location>
</feature>
<comment type="caution">
    <text evidence="7">The sequence shown here is derived from an EMBL/GenBank/DDBJ whole genome shotgun (WGS) entry which is preliminary data.</text>
</comment>
<feature type="transmembrane region" description="Helical" evidence="5">
    <location>
        <begin position="363"/>
        <end position="386"/>
    </location>
</feature>
<evidence type="ECO:0000313" key="7">
    <source>
        <dbReference type="EMBL" id="KKI51398.1"/>
    </source>
</evidence>
<feature type="transmembrane region" description="Helical" evidence="5">
    <location>
        <begin position="90"/>
        <end position="110"/>
    </location>
</feature>
<keyword evidence="5" id="KW-0813">Transport</keyword>
<organism evidence="7 8">
    <name type="scientific">Christensenella hongkongensis</name>
    <dbReference type="NCBI Taxonomy" id="270498"/>
    <lineage>
        <taxon>Bacteria</taxon>
        <taxon>Bacillati</taxon>
        <taxon>Bacillota</taxon>
        <taxon>Clostridia</taxon>
        <taxon>Christensenellales</taxon>
        <taxon>Christensenellaceae</taxon>
        <taxon>Christensenella</taxon>
    </lineage>
</organism>
<feature type="transmembrane region" description="Helical" evidence="5">
    <location>
        <begin position="130"/>
        <end position="150"/>
    </location>
</feature>
<proteinExistence type="inferred from homology"/>
<dbReference type="Pfam" id="PF00528">
    <property type="entry name" value="BPD_transp_1"/>
    <property type="match status" value="2"/>
</dbReference>
<dbReference type="RefSeq" id="WP_046443079.1">
    <property type="nucleotide sequence ID" value="NZ_LAYJ01000078.1"/>
</dbReference>
<dbReference type="PATRIC" id="fig|270498.16.peg.145"/>
<feature type="transmembrane region" description="Helical" evidence="5">
    <location>
        <begin position="190"/>
        <end position="212"/>
    </location>
</feature>
<dbReference type="PANTHER" id="PTHR43496">
    <property type="entry name" value="PROTEIN LPLB"/>
    <property type="match status" value="1"/>
</dbReference>
<dbReference type="GO" id="GO:0005886">
    <property type="term" value="C:plasma membrane"/>
    <property type="evidence" value="ECO:0007669"/>
    <property type="project" value="UniProtKB-SubCell"/>
</dbReference>
<dbReference type="Proteomes" id="UP000034076">
    <property type="component" value="Unassembled WGS sequence"/>
</dbReference>